<dbReference type="Proteomes" id="UP000675920">
    <property type="component" value="Unplaced"/>
</dbReference>
<evidence type="ECO:0000313" key="1">
    <source>
        <dbReference type="Proteomes" id="UP000675920"/>
    </source>
</evidence>
<organism evidence="1 2">
    <name type="scientific">Derxia gummosa DSM 723</name>
    <dbReference type="NCBI Taxonomy" id="1121388"/>
    <lineage>
        <taxon>Bacteria</taxon>
        <taxon>Pseudomonadati</taxon>
        <taxon>Pseudomonadota</taxon>
        <taxon>Betaproteobacteria</taxon>
        <taxon>Burkholderiales</taxon>
        <taxon>Alcaligenaceae</taxon>
        <taxon>Derxia</taxon>
    </lineage>
</organism>
<dbReference type="OrthoDB" id="5295752at2"/>
<accession>A0A8B6X0V7</accession>
<evidence type="ECO:0000313" key="2">
    <source>
        <dbReference type="RefSeq" id="WP_028309917.1"/>
    </source>
</evidence>
<keyword evidence="1" id="KW-1185">Reference proteome</keyword>
<reference evidence="2" key="1">
    <citation type="submission" date="2025-08" db="UniProtKB">
        <authorList>
            <consortium name="RefSeq"/>
        </authorList>
    </citation>
    <scope>IDENTIFICATION</scope>
</reference>
<dbReference type="SUPFAM" id="SSF103196">
    <property type="entry name" value="Roadblock/LC7 domain"/>
    <property type="match status" value="1"/>
</dbReference>
<proteinExistence type="predicted"/>
<protein>
    <submittedName>
        <fullName evidence="2">Uncharacterized protein</fullName>
    </submittedName>
</protein>
<dbReference type="RefSeq" id="WP_028309917.1">
    <property type="nucleotide sequence ID" value="NZ_AXWS01000002.1"/>
</dbReference>
<dbReference type="AlphaFoldDB" id="A0A8B6X0V7"/>
<dbReference type="Gene3D" id="3.30.450.30">
    <property type="entry name" value="Dynein light chain 2a, cytoplasmic"/>
    <property type="match status" value="1"/>
</dbReference>
<sequence>MPEIIPGSYLRITPWGAWCAIENRGDEPARRALLAILREPESPLLTITAACLWTGEDDEHAALLHLYALQQAGCIEALDRPARVPAEALEQLLPPLLEQIGSEKRAVLADALGFRVASSTWPEADADAIAAMSAEMLTVAERHERALAALGKPGASGWGMVDPVGVGAFGLWPLHVGPVRLALALTGRPRLNQPAFADMIWALCVRYAGEMSVMK</sequence>
<name>A0A8B6X0V7_9BURK</name>